<evidence type="ECO:0000313" key="2">
    <source>
        <dbReference type="EMBL" id="MFC6880723.1"/>
    </source>
</evidence>
<dbReference type="InterPro" id="IPR006119">
    <property type="entry name" value="Resolv_N"/>
</dbReference>
<sequence length="167" mass="17787">MFIVLAGMSGMEREYIRDRTLEGHESARTRGKTIGGASGTDDAMLSHALHLRDQNMSLRDIAACLVITKGKKKGQHSSPAIVLRMLREHGQQAANAGALSSRSTDQAQLTRVYLVTASLTTGLLRGPTTAGVSPPSKTAPEETTSICFGCAVRWVRGAAEGGEFAFQ</sequence>
<feature type="domain" description="Resolvase/invertase-type recombinase catalytic" evidence="1">
    <location>
        <begin position="1"/>
        <end position="31"/>
    </location>
</feature>
<keyword evidence="3" id="KW-1185">Reference proteome</keyword>
<dbReference type="EMBL" id="JBHSXS010000006">
    <property type="protein sequence ID" value="MFC6880723.1"/>
    <property type="molecule type" value="Genomic_DNA"/>
</dbReference>
<proteinExistence type="predicted"/>
<evidence type="ECO:0000259" key="1">
    <source>
        <dbReference type="PROSITE" id="PS51736"/>
    </source>
</evidence>
<gene>
    <name evidence="2" type="ORF">ACFQKB_13225</name>
</gene>
<dbReference type="RefSeq" id="WP_206681660.1">
    <property type="nucleotide sequence ID" value="NZ_JBHSXE010000001.1"/>
</dbReference>
<accession>A0ABW2CHV1</accession>
<organism evidence="2 3">
    <name type="scientific">Actinomadura yumaensis</name>
    <dbReference type="NCBI Taxonomy" id="111807"/>
    <lineage>
        <taxon>Bacteria</taxon>
        <taxon>Bacillati</taxon>
        <taxon>Actinomycetota</taxon>
        <taxon>Actinomycetes</taxon>
        <taxon>Streptosporangiales</taxon>
        <taxon>Thermomonosporaceae</taxon>
        <taxon>Actinomadura</taxon>
    </lineage>
</organism>
<protein>
    <recommendedName>
        <fullName evidence="1">Resolvase/invertase-type recombinase catalytic domain-containing protein</fullName>
    </recommendedName>
</protein>
<dbReference type="PROSITE" id="PS51736">
    <property type="entry name" value="RECOMBINASES_3"/>
    <property type="match status" value="1"/>
</dbReference>
<reference evidence="3" key="1">
    <citation type="journal article" date="2019" name="Int. J. Syst. Evol. Microbiol.">
        <title>The Global Catalogue of Microorganisms (GCM) 10K type strain sequencing project: providing services to taxonomists for standard genome sequencing and annotation.</title>
        <authorList>
            <consortium name="The Broad Institute Genomics Platform"/>
            <consortium name="The Broad Institute Genome Sequencing Center for Infectious Disease"/>
            <person name="Wu L."/>
            <person name="Ma J."/>
        </authorList>
    </citation>
    <scope>NUCLEOTIDE SEQUENCE [LARGE SCALE GENOMIC DNA]</scope>
    <source>
        <strain evidence="3">JCM 3369</strain>
    </source>
</reference>
<evidence type="ECO:0000313" key="3">
    <source>
        <dbReference type="Proteomes" id="UP001596380"/>
    </source>
</evidence>
<name>A0ABW2CHV1_9ACTN</name>
<dbReference type="Proteomes" id="UP001596380">
    <property type="component" value="Unassembled WGS sequence"/>
</dbReference>
<comment type="caution">
    <text evidence="2">The sequence shown here is derived from an EMBL/GenBank/DDBJ whole genome shotgun (WGS) entry which is preliminary data.</text>
</comment>